<dbReference type="Pfam" id="PF21325">
    <property type="entry name" value="SHPRH_helical-1st"/>
    <property type="match status" value="1"/>
</dbReference>
<dbReference type="EMBL" id="MU827308">
    <property type="protein sequence ID" value="KAJ7361805.1"/>
    <property type="molecule type" value="Genomic_DNA"/>
</dbReference>
<dbReference type="SUPFAM" id="SSF57903">
    <property type="entry name" value="FYVE/PHD zinc finger"/>
    <property type="match status" value="1"/>
</dbReference>
<gene>
    <name evidence="9" type="ORF">OS493_014446</name>
</gene>
<evidence type="ECO:0000256" key="1">
    <source>
        <dbReference type="ARBA" id="ARBA00022723"/>
    </source>
</evidence>
<dbReference type="Proteomes" id="UP001163046">
    <property type="component" value="Unassembled WGS sequence"/>
</dbReference>
<keyword evidence="3" id="KW-0378">Hydrolase</keyword>
<dbReference type="GO" id="GO:0016787">
    <property type="term" value="F:hydrolase activity"/>
    <property type="evidence" value="ECO:0007669"/>
    <property type="project" value="UniProtKB-KW"/>
</dbReference>
<evidence type="ECO:0008006" key="11">
    <source>
        <dbReference type="Google" id="ProtNLM"/>
    </source>
</evidence>
<dbReference type="PROSITE" id="PS00518">
    <property type="entry name" value="ZF_RING_1"/>
    <property type="match status" value="1"/>
</dbReference>
<dbReference type="InterPro" id="IPR027417">
    <property type="entry name" value="P-loop_NTPase"/>
</dbReference>
<evidence type="ECO:0000256" key="5">
    <source>
        <dbReference type="PROSITE-ProRule" id="PRU00175"/>
    </source>
</evidence>
<dbReference type="InterPro" id="IPR049730">
    <property type="entry name" value="SNF2/RAD54-like_C"/>
</dbReference>
<dbReference type="SUPFAM" id="SSF52540">
    <property type="entry name" value="P-loop containing nucleoside triphosphate hydrolases"/>
    <property type="match status" value="2"/>
</dbReference>
<dbReference type="GO" id="GO:0005524">
    <property type="term" value="F:ATP binding"/>
    <property type="evidence" value="ECO:0007669"/>
    <property type="project" value="InterPro"/>
</dbReference>
<keyword evidence="1" id="KW-0479">Metal-binding</keyword>
<dbReference type="PROSITE" id="PS01359">
    <property type="entry name" value="ZF_PHD_1"/>
    <property type="match status" value="1"/>
</dbReference>
<dbReference type="Gene3D" id="3.40.50.10810">
    <property type="entry name" value="Tandem AAA-ATPase domain"/>
    <property type="match status" value="2"/>
</dbReference>
<keyword evidence="4" id="KW-0862">Zinc</keyword>
<dbReference type="PANTHER" id="PTHR45865">
    <property type="entry name" value="E3 UBIQUITIN-PROTEIN LIGASE SHPRH FAMILY MEMBER"/>
    <property type="match status" value="1"/>
</dbReference>
<name>A0A9W9YPI4_9CNID</name>
<dbReference type="GO" id="GO:0005634">
    <property type="term" value="C:nucleus"/>
    <property type="evidence" value="ECO:0007669"/>
    <property type="project" value="TreeGrafter"/>
</dbReference>
<dbReference type="PROSITE" id="PS50089">
    <property type="entry name" value="ZF_RING_2"/>
    <property type="match status" value="1"/>
</dbReference>
<dbReference type="InterPro" id="IPR000330">
    <property type="entry name" value="SNF2_N"/>
</dbReference>
<keyword evidence="10" id="KW-1185">Reference proteome</keyword>
<dbReference type="SUPFAM" id="SSF57850">
    <property type="entry name" value="RING/U-box"/>
    <property type="match status" value="1"/>
</dbReference>
<dbReference type="GO" id="GO:0061630">
    <property type="term" value="F:ubiquitin protein ligase activity"/>
    <property type="evidence" value="ECO:0007669"/>
    <property type="project" value="TreeGrafter"/>
</dbReference>
<evidence type="ECO:0000256" key="6">
    <source>
        <dbReference type="SAM" id="MobiDB-lite"/>
    </source>
</evidence>
<dbReference type="PROSITE" id="PS51194">
    <property type="entry name" value="HELICASE_CTER"/>
    <property type="match status" value="1"/>
</dbReference>
<evidence type="ECO:0000313" key="9">
    <source>
        <dbReference type="EMBL" id="KAJ7361805.1"/>
    </source>
</evidence>
<feature type="domain" description="RING-type" evidence="7">
    <location>
        <begin position="1344"/>
        <end position="1393"/>
    </location>
</feature>
<dbReference type="Gene3D" id="3.40.50.300">
    <property type="entry name" value="P-loop containing nucleotide triphosphate hydrolases"/>
    <property type="match status" value="1"/>
</dbReference>
<dbReference type="InterPro" id="IPR017907">
    <property type="entry name" value="Znf_RING_CS"/>
</dbReference>
<dbReference type="InterPro" id="IPR048686">
    <property type="entry name" value="SHPRH_helical_1st"/>
</dbReference>
<dbReference type="InterPro" id="IPR001650">
    <property type="entry name" value="Helicase_C-like"/>
</dbReference>
<dbReference type="InterPro" id="IPR038718">
    <property type="entry name" value="SNF2-like_sf"/>
</dbReference>
<keyword evidence="2 5" id="KW-0863">Zinc-finger</keyword>
<dbReference type="Pfam" id="PF00176">
    <property type="entry name" value="SNF2-rel_dom"/>
    <property type="match status" value="1"/>
</dbReference>
<dbReference type="SMART" id="SM00487">
    <property type="entry name" value="DEXDc"/>
    <property type="match status" value="1"/>
</dbReference>
<dbReference type="Pfam" id="PF00271">
    <property type="entry name" value="Helicase_C"/>
    <property type="match status" value="1"/>
</dbReference>
<dbReference type="InterPro" id="IPR052583">
    <property type="entry name" value="ATP-helicase/E3_Ub-Ligase"/>
</dbReference>
<organism evidence="9 10">
    <name type="scientific">Desmophyllum pertusum</name>
    <dbReference type="NCBI Taxonomy" id="174260"/>
    <lineage>
        <taxon>Eukaryota</taxon>
        <taxon>Metazoa</taxon>
        <taxon>Cnidaria</taxon>
        <taxon>Anthozoa</taxon>
        <taxon>Hexacorallia</taxon>
        <taxon>Scleractinia</taxon>
        <taxon>Caryophylliina</taxon>
        <taxon>Caryophylliidae</taxon>
        <taxon>Desmophyllum</taxon>
    </lineage>
</organism>
<dbReference type="InterPro" id="IPR001841">
    <property type="entry name" value="Znf_RING"/>
</dbReference>
<dbReference type="CDD" id="cd18793">
    <property type="entry name" value="SF2_C_SNF"/>
    <property type="match status" value="1"/>
</dbReference>
<evidence type="ECO:0000256" key="3">
    <source>
        <dbReference type="ARBA" id="ARBA00022801"/>
    </source>
</evidence>
<dbReference type="GO" id="GO:0006974">
    <property type="term" value="P:DNA damage response"/>
    <property type="evidence" value="ECO:0007669"/>
    <property type="project" value="TreeGrafter"/>
</dbReference>
<sequence length="1624" mass="182208">MSGRKRKQKPPERFNEEKRTKMTWNMLDMANVANGACDQSSTTSCIYSPRSPVASETLITPRGLNSRKRGKQQAGDRNRNIELNLENSYSQNSVCQLGQFNISLSTSKTQEEELNGASFSDLTDDLWSTDCHPCVIVKLSFEPHCPLTENMDLSGLNNGCLKQVSFRAAVPTVSSEKLDALVYLQNKGVTSLVLKPEQRILKDCWTVVVCLNESALTKLPFASADVTNRKTDKMMKVLMQWFCEFPANNDLVSQHYNMPVMDRGFDELYDAIKSARERTCLFDSVTQAVAELPQDSLLSDPHACDTNCESRCNCNMVNNGPNGGNILDVQHPLLKPVLRGYQRRAVNWMLRREQGCHAMTCHTKDIDAVTDSIHPLWKEVHSLDGKLIYFNPHTGRLTKERFCLPLLPLGGILADEMGLGKTVEVIACILCHRKPSAEQKSLDNTMTPDQCSNVNQTDTTTPLASIQECSKLNHTECDISSQKGTLSNANKQDSVCDTIDNDSTDASSSQVSICSKTMLTSCNGNGERDTETVTGESDSSLSAHSTITCNHELNNLVTAVQSDQENAASSAITTSIEEISATKCQCICGTNVASCDDKLLQCCGCQAVFHAKCLHNDCPGEFLCPHCAVNRPAIPSRATLIISPAPIAQQWMEEIARHTEPSTLKLLVYEGVAKMGFIPPEVLADHDVILTTYSTLRSDFYHLGSKQGNGERSLRYDKRYVALPSPLTGVMFWRICLDEAQMVESTTAKAAEVALRLNSVHRWCVTGTPIQKGLEDIYGLLLFLGVDPYCHQKWWKTLLYEPYRNGQRQALYNILAKILWRSAKKDVIHEIQLPEQDEKVQWLTFSPVEQHFYRRQHEECAGTAMKMLSNWGKSDTMLSAIDRHTVHQLLNPLLRLRQACCHPQAVRGGFLSMQKSTLTMDKLLESLISKAKLECEEAHRQLLFAFNGLAGIRILKEEWPDAVDMYREAMRSWTEYEDTFRTDALQKLHTLFNLSNILSHRHPGCSNTLRDDNLQDEVKELKNVYTTRVNVQVTTAQQNLDVAQSSLAKIRQKVGFQSPWWIEALHSVAARGMDSDLCHRIKDELSSTDMDLGSIRRFNDIRGLQYLVSSKLDLIESTHKNLLAALDRLVELPSAQMVQASAECCLRPVKDSHADRCTFCQVDDIFTEYESRIFGHQGMKGVDDQDLQPDESLDWHRHGNTGGLRAESEVEKVLRVVHSFIKTNKTASTKQLQQEGRLHLNLIEGLRKEFKFLRALWFALRERVSCMDELDMCTTRLRLLLPGEPVTDNLHVIHPLQVEQQRLKFMSDRVVAQTELRKKLGQLLYLNNLAKTQTCHDGKNPEPCPVCTKQLGVQWSVFSCGHCICCQCAWVLLRQAGIGPRHRNVHVKCPMCRIPTIAHEISYVSTERSQTKEADENITVKGSHSTKVEAVVRTLLTIKLTDSEAKCLVFSTWQEVLGVLAKALEENGIEYRHITGSRLFQSNLQTFKQDALVDVLLLPLQTGSNGLNIIEATHVLLVEPAMNPAHELQAVGRVHRIGQTKPTHVYRFIIRGTVESRMYSLLQSKPTGCVRPGARDSENSSLTLSDLASLFTQDEEPDEEQCMPGSFGFQEESGPSISGGTMDI</sequence>
<feature type="compositionally biased region" description="Polar residues" evidence="6">
    <location>
        <begin position="1613"/>
        <end position="1624"/>
    </location>
</feature>
<dbReference type="GO" id="GO:0008270">
    <property type="term" value="F:zinc ion binding"/>
    <property type="evidence" value="ECO:0007669"/>
    <property type="project" value="UniProtKB-KW"/>
</dbReference>
<dbReference type="InterPro" id="IPR019786">
    <property type="entry name" value="Zinc_finger_PHD-type_CS"/>
</dbReference>
<dbReference type="CDD" id="cd18070">
    <property type="entry name" value="DEXQc_SHPRH"/>
    <property type="match status" value="1"/>
</dbReference>
<evidence type="ECO:0000256" key="2">
    <source>
        <dbReference type="ARBA" id="ARBA00022771"/>
    </source>
</evidence>
<dbReference type="Pfam" id="PF21324">
    <property type="entry name" value="SHPRH_helical-2nd"/>
    <property type="match status" value="1"/>
</dbReference>
<evidence type="ECO:0000259" key="7">
    <source>
        <dbReference type="PROSITE" id="PS50089"/>
    </source>
</evidence>
<dbReference type="InterPro" id="IPR048695">
    <property type="entry name" value="SHPRH_helical_2nd"/>
</dbReference>
<accession>A0A9W9YPI4</accession>
<dbReference type="GO" id="GO:0000209">
    <property type="term" value="P:protein polyubiquitination"/>
    <property type="evidence" value="ECO:0007669"/>
    <property type="project" value="TreeGrafter"/>
</dbReference>
<evidence type="ECO:0000313" key="10">
    <source>
        <dbReference type="Proteomes" id="UP001163046"/>
    </source>
</evidence>
<reference evidence="9" key="1">
    <citation type="submission" date="2023-01" db="EMBL/GenBank/DDBJ databases">
        <title>Genome assembly of the deep-sea coral Lophelia pertusa.</title>
        <authorList>
            <person name="Herrera S."/>
            <person name="Cordes E."/>
        </authorList>
    </citation>
    <scope>NUCLEOTIDE SEQUENCE</scope>
    <source>
        <strain evidence="9">USNM1676648</strain>
        <tissue evidence="9">Polyp</tissue>
    </source>
</reference>
<dbReference type="SMART" id="SM00490">
    <property type="entry name" value="HELICc"/>
    <property type="match status" value="1"/>
</dbReference>
<protein>
    <recommendedName>
        <fullName evidence="11">E3 ubiquitin-protein ligase SHPRH</fullName>
    </recommendedName>
</protein>
<dbReference type="InterPro" id="IPR014001">
    <property type="entry name" value="Helicase_ATP-bd"/>
</dbReference>
<dbReference type="FunFam" id="3.40.50.10810:FF:000013">
    <property type="entry name" value="E3 ubiquitin-protein ligase SHPRH isoform X2"/>
    <property type="match status" value="1"/>
</dbReference>
<dbReference type="OrthoDB" id="423559at2759"/>
<evidence type="ECO:0000256" key="4">
    <source>
        <dbReference type="ARBA" id="ARBA00022833"/>
    </source>
</evidence>
<dbReference type="PANTHER" id="PTHR45865:SF1">
    <property type="entry name" value="E3 UBIQUITIN-PROTEIN LIGASE SHPRH"/>
    <property type="match status" value="1"/>
</dbReference>
<dbReference type="InterPro" id="IPR011011">
    <property type="entry name" value="Znf_FYVE_PHD"/>
</dbReference>
<feature type="region of interest" description="Disordered" evidence="6">
    <location>
        <begin position="1591"/>
        <end position="1624"/>
    </location>
</feature>
<feature type="domain" description="Helicase C-terminal" evidence="8">
    <location>
        <begin position="1430"/>
        <end position="1588"/>
    </location>
</feature>
<proteinExistence type="predicted"/>
<comment type="caution">
    <text evidence="9">The sequence shown here is derived from an EMBL/GenBank/DDBJ whole genome shotgun (WGS) entry which is preliminary data.</text>
</comment>
<evidence type="ECO:0000259" key="8">
    <source>
        <dbReference type="PROSITE" id="PS51194"/>
    </source>
</evidence>